<sequence>MPDAPSPANEKKRRGCGLRLTAGLVVLLAVGGYIAYRVEIGNNPAAAGCTVKTDGNDLDLDQDQAGNAATIAAVAMSRGLPERAVTIALATALQESQLHNLDHGDRDSLGLFQQRPSQGWGTVQQIQDPVYASNAFYDSLVKIQGYTKLPVTVAAQEVQRSGYPEAYAQHEQDATSLAAALTGQESGALSCTTGADTAYSAGGRLGDPAKVTARLEREFGGQVKPHDDSLPRTVAVPSVPSGTAAAGQGEQRGWQVAQWAVAHAHDLKVEQVAFGDVRWQAAKSGKGWQKVADKGGTKAAGASAPAADTVVRITVTS</sequence>
<organism evidence="3 4">
    <name type="scientific">Actinacidiphila reveromycinica</name>
    <dbReference type="NCBI Taxonomy" id="659352"/>
    <lineage>
        <taxon>Bacteria</taxon>
        <taxon>Bacillati</taxon>
        <taxon>Actinomycetota</taxon>
        <taxon>Actinomycetes</taxon>
        <taxon>Kitasatosporales</taxon>
        <taxon>Streptomycetaceae</taxon>
        <taxon>Actinacidiphila</taxon>
    </lineage>
</organism>
<evidence type="ECO:0000313" key="3">
    <source>
        <dbReference type="EMBL" id="BBA99886.1"/>
    </source>
</evidence>
<gene>
    <name evidence="3" type="ORF">RVR_6707</name>
</gene>
<name>A0A7U3UWG5_9ACTN</name>
<feature type="domain" description="ARB-07466-like C-terminal" evidence="2">
    <location>
        <begin position="244"/>
        <end position="299"/>
    </location>
</feature>
<dbReference type="Pfam" id="PF26571">
    <property type="entry name" value="VldE"/>
    <property type="match status" value="1"/>
</dbReference>
<proteinExistence type="predicted"/>
<feature type="transmembrane region" description="Helical" evidence="1">
    <location>
        <begin position="16"/>
        <end position="36"/>
    </location>
</feature>
<dbReference type="Proteomes" id="UP000595703">
    <property type="component" value="Chromosome"/>
</dbReference>
<accession>A0A7U3UWG5</accession>
<keyword evidence="4" id="KW-1185">Reference proteome</keyword>
<keyword evidence="1" id="KW-0812">Transmembrane</keyword>
<reference evidence="3 4" key="1">
    <citation type="journal article" date="2010" name="J. Bacteriol.">
        <title>Biochemical characterization of a novel indole prenyltransferase from Streptomyces sp. SN-593.</title>
        <authorList>
            <person name="Takahashi S."/>
            <person name="Takagi H."/>
            <person name="Toyoda A."/>
            <person name="Uramoto M."/>
            <person name="Nogawa T."/>
            <person name="Ueki M."/>
            <person name="Sakaki Y."/>
            <person name="Osada H."/>
        </authorList>
    </citation>
    <scope>NUCLEOTIDE SEQUENCE [LARGE SCALE GENOMIC DNA]</scope>
    <source>
        <strain evidence="3 4">SN-593</strain>
    </source>
</reference>
<evidence type="ECO:0000313" key="4">
    <source>
        <dbReference type="Proteomes" id="UP000595703"/>
    </source>
</evidence>
<dbReference type="KEGG" id="arev:RVR_6707"/>
<keyword evidence="1" id="KW-1133">Transmembrane helix</keyword>
<evidence type="ECO:0000256" key="1">
    <source>
        <dbReference type="SAM" id="Phobius"/>
    </source>
</evidence>
<evidence type="ECO:0000259" key="2">
    <source>
        <dbReference type="Pfam" id="PF26571"/>
    </source>
</evidence>
<dbReference type="RefSeq" id="WP_237404929.1">
    <property type="nucleotide sequence ID" value="NZ_AP018365.1"/>
</dbReference>
<dbReference type="InterPro" id="IPR058593">
    <property type="entry name" value="ARB_07466-like_C"/>
</dbReference>
<dbReference type="AlphaFoldDB" id="A0A7U3UWG5"/>
<keyword evidence="1" id="KW-0472">Membrane</keyword>
<reference evidence="3 4" key="3">
    <citation type="journal article" date="2011" name="Nat. Chem. Biol.">
        <title>Reveromycin A biosynthesis uses RevG and RevJ for stereospecific spiroacetal formation.</title>
        <authorList>
            <person name="Takahashi S."/>
            <person name="Toyoda A."/>
            <person name="Sekiyama Y."/>
            <person name="Takagi H."/>
            <person name="Nogawa T."/>
            <person name="Uramoto M."/>
            <person name="Suzuki R."/>
            <person name="Koshino H."/>
            <person name="Kumano T."/>
            <person name="Panthee S."/>
            <person name="Dairi T."/>
            <person name="Ishikawa J."/>
            <person name="Ikeda H."/>
            <person name="Sakaki Y."/>
            <person name="Osada H."/>
        </authorList>
    </citation>
    <scope>NUCLEOTIDE SEQUENCE [LARGE SCALE GENOMIC DNA]</scope>
    <source>
        <strain evidence="3 4">SN-593</strain>
    </source>
</reference>
<reference evidence="3 4" key="2">
    <citation type="journal article" date="2011" name="J. Antibiot.">
        <title>Furaquinocins I and J: novel polyketide isoprenoid hybrid compounds from Streptomyces reveromyceticus SN-593.</title>
        <authorList>
            <person name="Panthee S."/>
            <person name="Takahashi S."/>
            <person name="Takagi H."/>
            <person name="Nogawa T."/>
            <person name="Oowada E."/>
            <person name="Uramoto M."/>
            <person name="Osada H."/>
        </authorList>
    </citation>
    <scope>NUCLEOTIDE SEQUENCE [LARGE SCALE GENOMIC DNA]</scope>
    <source>
        <strain evidence="3 4">SN-593</strain>
    </source>
</reference>
<dbReference type="EMBL" id="AP018365">
    <property type="protein sequence ID" value="BBA99886.1"/>
    <property type="molecule type" value="Genomic_DNA"/>
</dbReference>
<protein>
    <recommendedName>
        <fullName evidence="2">ARB-07466-like C-terminal domain-containing protein</fullName>
    </recommendedName>
</protein>
<reference evidence="3 4" key="4">
    <citation type="journal article" date="2020" name="Sci. Rep.">
        <title>beta-carboline chemical signals induce reveromycin production through a LuxR family regulator in Streptomyces sp. SN-593.</title>
        <authorList>
            <person name="Panthee S."/>
            <person name="Kito N."/>
            <person name="Hayashi T."/>
            <person name="Shimizu T."/>
            <person name="Ishikawa J."/>
            <person name="Hamamoto H."/>
            <person name="Osada H."/>
            <person name="Takahashi S."/>
        </authorList>
    </citation>
    <scope>NUCLEOTIDE SEQUENCE [LARGE SCALE GENOMIC DNA]</scope>
    <source>
        <strain evidence="3 4">SN-593</strain>
    </source>
</reference>